<evidence type="ECO:0008006" key="3">
    <source>
        <dbReference type="Google" id="ProtNLM"/>
    </source>
</evidence>
<dbReference type="KEGG" id="dfa:DFA_04416"/>
<dbReference type="SMART" id="SM00248">
    <property type="entry name" value="ANK"/>
    <property type="match status" value="5"/>
</dbReference>
<keyword evidence="2" id="KW-1185">Reference proteome</keyword>
<dbReference type="Pfam" id="PF12796">
    <property type="entry name" value="Ank_2"/>
    <property type="match status" value="2"/>
</dbReference>
<dbReference type="SUPFAM" id="SSF48403">
    <property type="entry name" value="Ankyrin repeat"/>
    <property type="match status" value="1"/>
</dbReference>
<name>F4PPI5_CACFS</name>
<organism evidence="1 2">
    <name type="scientific">Cavenderia fasciculata</name>
    <name type="common">Slime mold</name>
    <name type="synonym">Dictyostelium fasciculatum</name>
    <dbReference type="NCBI Taxonomy" id="261658"/>
    <lineage>
        <taxon>Eukaryota</taxon>
        <taxon>Amoebozoa</taxon>
        <taxon>Evosea</taxon>
        <taxon>Eumycetozoa</taxon>
        <taxon>Dictyostelia</taxon>
        <taxon>Acytosteliales</taxon>
        <taxon>Cavenderiaceae</taxon>
        <taxon>Cavenderia</taxon>
    </lineage>
</organism>
<dbReference type="Proteomes" id="UP000007797">
    <property type="component" value="Unassembled WGS sequence"/>
</dbReference>
<dbReference type="OrthoDB" id="6620615at2759"/>
<dbReference type="PANTHER" id="PTHR46586">
    <property type="entry name" value="ANKYRIN REPEAT-CONTAINING PROTEIN"/>
    <property type="match status" value="1"/>
</dbReference>
<reference evidence="2" key="1">
    <citation type="journal article" date="2011" name="Genome Res.">
        <title>Phylogeny-wide analysis of social amoeba genomes highlights ancient origins for complex intercellular communication.</title>
        <authorList>
            <person name="Heidel A.J."/>
            <person name="Lawal H.M."/>
            <person name="Felder M."/>
            <person name="Schilde C."/>
            <person name="Helps N.R."/>
            <person name="Tunggal B."/>
            <person name="Rivero F."/>
            <person name="John U."/>
            <person name="Schleicher M."/>
            <person name="Eichinger L."/>
            <person name="Platzer M."/>
            <person name="Noegel A.A."/>
            <person name="Schaap P."/>
            <person name="Gloeckner G."/>
        </authorList>
    </citation>
    <scope>NUCLEOTIDE SEQUENCE [LARGE SCALE GENOMIC DNA]</scope>
    <source>
        <strain evidence="2">SH3</strain>
    </source>
</reference>
<dbReference type="InterPro" id="IPR052050">
    <property type="entry name" value="SecEffector_AnkRepeat"/>
</dbReference>
<accession>F4PPI5</accession>
<dbReference type="Gene3D" id="1.25.40.20">
    <property type="entry name" value="Ankyrin repeat-containing domain"/>
    <property type="match status" value="2"/>
</dbReference>
<dbReference type="InterPro" id="IPR036770">
    <property type="entry name" value="Ankyrin_rpt-contain_sf"/>
</dbReference>
<dbReference type="AlphaFoldDB" id="F4PPI5"/>
<evidence type="ECO:0000313" key="1">
    <source>
        <dbReference type="EMBL" id="EGG22298.1"/>
    </source>
</evidence>
<sequence>MVTTTTFHCIFRSIYIRHLIFNQIGVISNRLYSKVNEQGYKSSSRSNEQQRQLRSLKGKDIIKLPRLKMISKFGLPWHFLSHYLPKDRVDLLVLERAISKYCCHRNATLDTLERLLEWSTLVDFNWNILQRYMKGLERNQEILEYLIKRCPASGYNNFLFHFLEFACNNGNLSIVKSIKSIKDVVGLDSTSIIMYTACIKGFIDIVKYLHENHKSIGCDRDAMFLHFNRTEGCTRNALNKAAEYGHLDIVRFLHEHRTEGCSKVAMNEASRKGFIDIVKFLHQHRTEGATTMAMDWAARNGYIEIVKFLHFNRTEGATTDALDWAAAWGHFEIVKFLSEHRTEGATNDAIDEASINGYTEIVEYLSLKK</sequence>
<dbReference type="GeneID" id="14874245"/>
<evidence type="ECO:0000313" key="2">
    <source>
        <dbReference type="Proteomes" id="UP000007797"/>
    </source>
</evidence>
<dbReference type="PANTHER" id="PTHR46586:SF3">
    <property type="entry name" value="ANKYRIN REPEAT-CONTAINING PROTEIN"/>
    <property type="match status" value="1"/>
</dbReference>
<protein>
    <recommendedName>
        <fullName evidence="3">Ankyrin repeat-containing protein</fullName>
    </recommendedName>
</protein>
<dbReference type="EMBL" id="GL883009">
    <property type="protein sequence ID" value="EGG22298.1"/>
    <property type="molecule type" value="Genomic_DNA"/>
</dbReference>
<proteinExistence type="predicted"/>
<dbReference type="RefSeq" id="XP_004360149.1">
    <property type="nucleotide sequence ID" value="XM_004360092.1"/>
</dbReference>
<dbReference type="InterPro" id="IPR002110">
    <property type="entry name" value="Ankyrin_rpt"/>
</dbReference>
<gene>
    <name evidence="1" type="ORF">DFA_04416</name>
</gene>